<dbReference type="PANTHER" id="PTHR22726">
    <property type="entry name" value="METALLOENDOPEPTIDASE OMA1"/>
    <property type="match status" value="1"/>
</dbReference>
<evidence type="ECO:0000256" key="4">
    <source>
        <dbReference type="ARBA" id="ARBA00022801"/>
    </source>
</evidence>
<sequence length="541" mass="57838">MTLSSSPRSPRRPRALVLALALAFAVQVVPAQVRLPSLGESAVEDITLGAERRLGEQVMRQIRADPSYLDDPVLLEYLNSIFQPLVAASRANGNIEAELDRQFAWEPFLLRERSVNAFALPGGFVGVHLGLIALTASSDEFASVLAHELSHVTQRHIARSSIAAQRNSMISLAALLLGLVAAARSNNADVANAAIVGSQAASIQGQLNFSRDMEREADRIGYSTLASAGFAPQGMAQMFEKLDTATRLNDSGGFPYLRSHPLTVERLSEARSRAMFSGDGKLAPPLRHALMQQRSRVLMDTDPQVLQRLVDQGGGAADAPLRERLGAFYAAALSASLLREYAKAEALASQALALVQQASPREPQAERDVQLLLVQVRLAAGQPAAALQVLDTIGVDARGRAPLLMRAQAALDLQRGGKAAPEALRASTESLQTWVAEHPRDAGAWTQLAATADAAGFKLRAVRAEAEARYVSGDVNGAIDRLRAGQAAARGAAGQDFIEASVIDARLRELRAQQRRAFCDARADGGNPAPIEGVEVRDCPR</sequence>
<dbReference type="KEGG" id="rge:RGE_46430"/>
<keyword evidence="9" id="KW-1185">Reference proteome</keyword>
<dbReference type="PATRIC" id="fig|983917.3.peg.4524"/>
<dbReference type="GO" id="GO:0046872">
    <property type="term" value="F:metal ion binding"/>
    <property type="evidence" value="ECO:0007669"/>
    <property type="project" value="UniProtKB-KW"/>
</dbReference>
<dbReference type="Gene3D" id="3.30.2010.10">
    <property type="entry name" value="Metalloproteases ('zincins'), catalytic domain"/>
    <property type="match status" value="1"/>
</dbReference>
<evidence type="ECO:0000313" key="8">
    <source>
        <dbReference type="EMBL" id="BAL97976.1"/>
    </source>
</evidence>
<dbReference type="PANTHER" id="PTHR22726:SF1">
    <property type="entry name" value="METALLOENDOPEPTIDASE OMA1, MITOCHONDRIAL"/>
    <property type="match status" value="1"/>
</dbReference>
<dbReference type="STRING" id="983917.RGE_46430"/>
<accession>I0HY89</accession>
<evidence type="ECO:0000256" key="5">
    <source>
        <dbReference type="ARBA" id="ARBA00022833"/>
    </source>
</evidence>
<evidence type="ECO:0000259" key="7">
    <source>
        <dbReference type="Pfam" id="PF01435"/>
    </source>
</evidence>
<feature type="domain" description="Peptidase M48" evidence="7">
    <location>
        <begin position="102"/>
        <end position="273"/>
    </location>
</feature>
<dbReference type="InterPro" id="IPR001915">
    <property type="entry name" value="Peptidase_M48"/>
</dbReference>
<gene>
    <name evidence="8" type="ordered locus">RGE_46430</name>
</gene>
<keyword evidence="2" id="KW-0645">Protease</keyword>
<organism evidence="8 9">
    <name type="scientific">Rubrivivax gelatinosus (strain NBRC 100245 / IL144)</name>
    <dbReference type="NCBI Taxonomy" id="983917"/>
    <lineage>
        <taxon>Bacteria</taxon>
        <taxon>Pseudomonadati</taxon>
        <taxon>Pseudomonadota</taxon>
        <taxon>Betaproteobacteria</taxon>
        <taxon>Burkholderiales</taxon>
        <taxon>Sphaerotilaceae</taxon>
        <taxon>Rubrivivax</taxon>
    </lineage>
</organism>
<dbReference type="Pfam" id="PF01435">
    <property type="entry name" value="Peptidase_M48"/>
    <property type="match status" value="1"/>
</dbReference>
<evidence type="ECO:0000256" key="3">
    <source>
        <dbReference type="ARBA" id="ARBA00022723"/>
    </source>
</evidence>
<dbReference type="EMBL" id="AP012320">
    <property type="protein sequence ID" value="BAL97976.1"/>
    <property type="molecule type" value="Genomic_DNA"/>
</dbReference>
<dbReference type="AlphaFoldDB" id="I0HY89"/>
<keyword evidence="3" id="KW-0479">Metal-binding</keyword>
<dbReference type="Proteomes" id="UP000007883">
    <property type="component" value="Chromosome"/>
</dbReference>
<comment type="cofactor">
    <cofactor evidence="1">
        <name>Zn(2+)</name>
        <dbReference type="ChEBI" id="CHEBI:29105"/>
    </cofactor>
</comment>
<keyword evidence="5" id="KW-0862">Zinc</keyword>
<keyword evidence="6" id="KW-0482">Metalloprotease</keyword>
<dbReference type="GO" id="GO:0016020">
    <property type="term" value="C:membrane"/>
    <property type="evidence" value="ECO:0007669"/>
    <property type="project" value="TreeGrafter"/>
</dbReference>
<dbReference type="HOGENOM" id="CLU_030556_1_0_4"/>
<keyword evidence="4" id="KW-0378">Hydrolase</keyword>
<evidence type="ECO:0000256" key="2">
    <source>
        <dbReference type="ARBA" id="ARBA00022670"/>
    </source>
</evidence>
<reference evidence="8 9" key="1">
    <citation type="journal article" date="2012" name="J. Bacteriol.">
        <title>Complete genome sequence of phototrophic betaproteobacterium Rubrivivax gelatinosus IL144.</title>
        <authorList>
            <person name="Nagashima S."/>
            <person name="Kamimura A."/>
            <person name="Shimizu T."/>
            <person name="Nakamura-isaki S."/>
            <person name="Aono E."/>
            <person name="Sakamoto K."/>
            <person name="Ichikawa N."/>
            <person name="Nakazawa H."/>
            <person name="Sekine M."/>
            <person name="Yamazaki S."/>
            <person name="Fujita N."/>
            <person name="Shimada K."/>
            <person name="Hanada S."/>
            <person name="Nagashima K.V.P."/>
        </authorList>
    </citation>
    <scope>NUCLEOTIDE SEQUENCE [LARGE SCALE GENOMIC DNA]</scope>
    <source>
        <strain evidence="9">NBRC 100245 / IL144</strain>
    </source>
</reference>
<evidence type="ECO:0000313" key="9">
    <source>
        <dbReference type="Proteomes" id="UP000007883"/>
    </source>
</evidence>
<dbReference type="GO" id="GO:0004222">
    <property type="term" value="F:metalloendopeptidase activity"/>
    <property type="evidence" value="ECO:0007669"/>
    <property type="project" value="InterPro"/>
</dbReference>
<name>I0HY89_RUBGI</name>
<dbReference type="GO" id="GO:0051603">
    <property type="term" value="P:proteolysis involved in protein catabolic process"/>
    <property type="evidence" value="ECO:0007669"/>
    <property type="project" value="TreeGrafter"/>
</dbReference>
<dbReference type="eggNOG" id="COG4783">
    <property type="taxonomic scope" value="Bacteria"/>
</dbReference>
<dbReference type="InterPro" id="IPR051156">
    <property type="entry name" value="Mito/Outer_Membr_Metalloprot"/>
</dbReference>
<protein>
    <submittedName>
        <fullName evidence="8">Peptidase M48 family protein</fullName>
    </submittedName>
</protein>
<evidence type="ECO:0000256" key="6">
    <source>
        <dbReference type="ARBA" id="ARBA00023049"/>
    </source>
</evidence>
<evidence type="ECO:0000256" key="1">
    <source>
        <dbReference type="ARBA" id="ARBA00001947"/>
    </source>
</evidence>
<proteinExistence type="predicted"/>